<feature type="chain" id="PRO_5022137968" description="VOC domain-containing protein" evidence="2">
    <location>
        <begin position="25"/>
        <end position="154"/>
    </location>
</feature>
<keyword evidence="2" id="KW-0732">Signal</keyword>
<dbReference type="Gene3D" id="3.10.180.10">
    <property type="entry name" value="2,3-Dihydroxybiphenyl 1,2-Dioxygenase, domain 1"/>
    <property type="match status" value="1"/>
</dbReference>
<evidence type="ECO:0000313" key="5">
    <source>
        <dbReference type="Proteomes" id="UP000321513"/>
    </source>
</evidence>
<evidence type="ECO:0000256" key="1">
    <source>
        <dbReference type="ARBA" id="ARBA00022723"/>
    </source>
</evidence>
<dbReference type="InterPro" id="IPR029068">
    <property type="entry name" value="Glyas_Bleomycin-R_OHBP_Dase"/>
</dbReference>
<dbReference type="AlphaFoldDB" id="A0A512BC42"/>
<dbReference type="RefSeq" id="WP_246113199.1">
    <property type="nucleotide sequence ID" value="NZ_BJYT01000006.1"/>
</dbReference>
<dbReference type="Pfam" id="PF00903">
    <property type="entry name" value="Glyoxalase"/>
    <property type="match status" value="1"/>
</dbReference>
<keyword evidence="1" id="KW-0479">Metal-binding</keyword>
<dbReference type="PANTHER" id="PTHR36113:SF6">
    <property type="entry name" value="FOSFOMYCIN RESISTANCE PROTEIN FOSX"/>
    <property type="match status" value="1"/>
</dbReference>
<comment type="caution">
    <text evidence="4">The sequence shown here is derived from an EMBL/GenBank/DDBJ whole genome shotgun (WGS) entry which is preliminary data.</text>
</comment>
<dbReference type="InterPro" id="IPR037523">
    <property type="entry name" value="VOC_core"/>
</dbReference>
<dbReference type="InterPro" id="IPR004360">
    <property type="entry name" value="Glyas_Fos-R_dOase_dom"/>
</dbReference>
<proteinExistence type="predicted"/>
<dbReference type="SUPFAM" id="SSF54593">
    <property type="entry name" value="Glyoxalase/Bleomycin resistance protein/Dihydroxybiphenyl dioxygenase"/>
    <property type="match status" value="1"/>
</dbReference>
<name>A0A512BC42_9BACT</name>
<dbReference type="PANTHER" id="PTHR36113">
    <property type="entry name" value="LYASE, PUTATIVE-RELATED-RELATED"/>
    <property type="match status" value="1"/>
</dbReference>
<dbReference type="GO" id="GO:0046872">
    <property type="term" value="F:metal ion binding"/>
    <property type="evidence" value="ECO:0007669"/>
    <property type="project" value="UniProtKB-KW"/>
</dbReference>
<evidence type="ECO:0000256" key="2">
    <source>
        <dbReference type="SAM" id="SignalP"/>
    </source>
</evidence>
<evidence type="ECO:0000313" key="4">
    <source>
        <dbReference type="EMBL" id="GEO09512.1"/>
    </source>
</evidence>
<reference evidence="4 5" key="1">
    <citation type="submission" date="2019-07" db="EMBL/GenBank/DDBJ databases">
        <title>Whole genome shotgun sequence of Segetibacter aerophilus NBRC 106135.</title>
        <authorList>
            <person name="Hosoyama A."/>
            <person name="Uohara A."/>
            <person name="Ohji S."/>
            <person name="Ichikawa N."/>
        </authorList>
    </citation>
    <scope>NUCLEOTIDE SEQUENCE [LARGE SCALE GENOMIC DNA]</scope>
    <source>
        <strain evidence="4 5">NBRC 106135</strain>
    </source>
</reference>
<sequence length="154" mass="17862">MIKTLLRHLLILGIFTTTTYNANAQTKKPVMLNHIAVYVKDLQAMTEFYRTIVGIDTMPEPFHDGRHSWFPIAEHSQLHFIKGAKDITPHDKNAHLCFTVSSVDEFVKRLIAAKIHYEDWPGKANSITTRVDGVKQVYFQDPENYWVEINDDKY</sequence>
<feature type="signal peptide" evidence="2">
    <location>
        <begin position="1"/>
        <end position="24"/>
    </location>
</feature>
<accession>A0A512BC42</accession>
<dbReference type="EMBL" id="BJYT01000006">
    <property type="protein sequence ID" value="GEO09512.1"/>
    <property type="molecule type" value="Genomic_DNA"/>
</dbReference>
<gene>
    <name evidence="4" type="ORF">SAE01_20080</name>
</gene>
<evidence type="ECO:0000259" key="3">
    <source>
        <dbReference type="PROSITE" id="PS51819"/>
    </source>
</evidence>
<feature type="domain" description="VOC" evidence="3">
    <location>
        <begin position="31"/>
        <end position="152"/>
    </location>
</feature>
<dbReference type="InterPro" id="IPR051332">
    <property type="entry name" value="Fosfomycin_Res_Enzymes"/>
</dbReference>
<organism evidence="4 5">
    <name type="scientific">Segetibacter aerophilus</name>
    <dbReference type="NCBI Taxonomy" id="670293"/>
    <lineage>
        <taxon>Bacteria</taxon>
        <taxon>Pseudomonadati</taxon>
        <taxon>Bacteroidota</taxon>
        <taxon>Chitinophagia</taxon>
        <taxon>Chitinophagales</taxon>
        <taxon>Chitinophagaceae</taxon>
        <taxon>Segetibacter</taxon>
    </lineage>
</organism>
<dbReference type="PROSITE" id="PS51819">
    <property type="entry name" value="VOC"/>
    <property type="match status" value="1"/>
</dbReference>
<protein>
    <recommendedName>
        <fullName evidence="3">VOC domain-containing protein</fullName>
    </recommendedName>
</protein>
<dbReference type="Proteomes" id="UP000321513">
    <property type="component" value="Unassembled WGS sequence"/>
</dbReference>
<keyword evidence="5" id="KW-1185">Reference proteome</keyword>